<evidence type="ECO:0000313" key="2">
    <source>
        <dbReference type="Proteomes" id="UP000253941"/>
    </source>
</evidence>
<dbReference type="Pfam" id="PF04250">
    <property type="entry name" value="DUF429"/>
    <property type="match status" value="1"/>
</dbReference>
<dbReference type="AlphaFoldDB" id="A0A369T937"/>
<reference evidence="1 2" key="1">
    <citation type="submission" date="2018-07" db="EMBL/GenBank/DDBJ databases">
        <title>Venubactetium sediminum gen. nov., sp. nov., isolated from a marine solar saltern.</title>
        <authorList>
            <person name="Wang S."/>
        </authorList>
    </citation>
    <scope>NUCLEOTIDE SEQUENCE [LARGE SCALE GENOMIC DNA]</scope>
    <source>
        <strain evidence="1 2">WD2A32</strain>
    </source>
</reference>
<accession>A0A369T937</accession>
<dbReference type="RefSeq" id="WP_114582330.1">
    <property type="nucleotide sequence ID" value="NZ_QPMH01000009.1"/>
</dbReference>
<name>A0A369T937_9PROT</name>
<dbReference type="EMBL" id="QPMH01000009">
    <property type="protein sequence ID" value="RDD61788.1"/>
    <property type="molecule type" value="Genomic_DNA"/>
</dbReference>
<protein>
    <submittedName>
        <fullName evidence="1">DUF429 domain-containing protein</fullName>
    </submittedName>
</protein>
<keyword evidence="2" id="KW-1185">Reference proteome</keyword>
<gene>
    <name evidence="1" type="ORF">DRB17_11390</name>
</gene>
<dbReference type="Proteomes" id="UP000253941">
    <property type="component" value="Unassembled WGS sequence"/>
</dbReference>
<sequence>MRSATVYSGVDGCRFGWVAVTWSDGGLDVAIARSWAEVDIDAAGIVAVDMPIGLPDSGLRACDRAARALLPGARKSSVFSAPRRYMLGKSWADANSLGKAREGVGLSKQSWQIGHKIAELDEALSPADQDRILEAHPEVIFHRLNGWAPLARKVGRDGRAARIELLRAAGLPDPTPLLDRYPRKDVEADDIVDAAACALLAREIAEGRGRRVPDGDIPRDSRDLRMEIWY</sequence>
<proteinExistence type="predicted"/>
<evidence type="ECO:0000313" key="1">
    <source>
        <dbReference type="EMBL" id="RDD61788.1"/>
    </source>
</evidence>
<comment type="caution">
    <text evidence="1">The sequence shown here is derived from an EMBL/GenBank/DDBJ whole genome shotgun (WGS) entry which is preliminary data.</text>
</comment>
<dbReference type="InterPro" id="IPR007362">
    <property type="entry name" value="DUF429"/>
</dbReference>
<organism evidence="1 2">
    <name type="scientific">Ferruginivarius sediminum</name>
    <dbReference type="NCBI Taxonomy" id="2661937"/>
    <lineage>
        <taxon>Bacteria</taxon>
        <taxon>Pseudomonadati</taxon>
        <taxon>Pseudomonadota</taxon>
        <taxon>Alphaproteobacteria</taxon>
        <taxon>Rhodospirillales</taxon>
        <taxon>Rhodospirillaceae</taxon>
        <taxon>Ferruginivarius</taxon>
    </lineage>
</organism>